<gene>
    <name evidence="1" type="ORF">AO356_04370</name>
</gene>
<reference evidence="2" key="1">
    <citation type="submission" date="2015-09" db="EMBL/GenBank/DDBJ databases">
        <title>Whole genome sequence of Pseudomonas fluorescens FW300-N2C3.</title>
        <authorList>
            <person name="Ray J."/>
            <person name="Melnyk R."/>
            <person name="Deutschbauer A."/>
        </authorList>
    </citation>
    <scope>NUCLEOTIDE SEQUENCE [LARGE SCALE GENOMIC DNA]</scope>
    <source>
        <strain evidence="2">FW300-N2C3</strain>
    </source>
</reference>
<reference evidence="1 2" key="2">
    <citation type="journal article" date="2018" name="Nature">
        <title>Mutant phenotypes for thousands of bacterial genes of unknown function.</title>
        <authorList>
            <person name="Price M.N."/>
            <person name="Wetmore K.M."/>
            <person name="Waters R.J."/>
            <person name="Callaghan M."/>
            <person name="Ray J."/>
            <person name="Liu H."/>
            <person name="Kuehl J.V."/>
            <person name="Melnyk R.A."/>
            <person name="Lamson J.S."/>
            <person name="Suh Y."/>
            <person name="Carlson H.K."/>
            <person name="Esquivel Z."/>
            <person name="Sadeeshkumar H."/>
            <person name="Chakraborty R."/>
            <person name="Zane G.M."/>
            <person name="Rubin B.E."/>
            <person name="Wall J.D."/>
            <person name="Visel A."/>
            <person name="Bristow J."/>
            <person name="Blow M.J."/>
            <person name="Arkin A.P."/>
            <person name="Deutschbauer A.M."/>
        </authorList>
    </citation>
    <scope>NUCLEOTIDE SEQUENCE [LARGE SCALE GENOMIC DNA]</scope>
    <source>
        <strain evidence="1 2">FW300-N2C3</strain>
    </source>
</reference>
<dbReference type="AlphaFoldDB" id="A0A0N7H1I7"/>
<dbReference type="Proteomes" id="UP000059425">
    <property type="component" value="Chromosome"/>
</dbReference>
<protein>
    <submittedName>
        <fullName evidence="1">Uncharacterized protein</fullName>
    </submittedName>
</protein>
<name>A0A0N7H1I7_PSEFL</name>
<dbReference type="EMBL" id="CP012831">
    <property type="protein sequence ID" value="ALI06052.1"/>
    <property type="molecule type" value="Genomic_DNA"/>
</dbReference>
<evidence type="ECO:0000313" key="2">
    <source>
        <dbReference type="Proteomes" id="UP000059425"/>
    </source>
</evidence>
<sequence length="77" mass="7203">MSIYPPGDLAFTGFGSMPGIGWSLGGLGISMGGSKGGPPLPVPALGTPLGVTGGYGMGVAVPGEPGMLGGLTGIVGC</sequence>
<accession>A0A0N7H1I7</accession>
<organism evidence="1 2">
    <name type="scientific">Pseudomonas fluorescens</name>
    <dbReference type="NCBI Taxonomy" id="294"/>
    <lineage>
        <taxon>Bacteria</taxon>
        <taxon>Pseudomonadati</taxon>
        <taxon>Pseudomonadota</taxon>
        <taxon>Gammaproteobacteria</taxon>
        <taxon>Pseudomonadales</taxon>
        <taxon>Pseudomonadaceae</taxon>
        <taxon>Pseudomonas</taxon>
    </lineage>
</organism>
<proteinExistence type="predicted"/>
<evidence type="ECO:0000313" key="1">
    <source>
        <dbReference type="EMBL" id="ALI06052.1"/>
    </source>
</evidence>